<proteinExistence type="predicted"/>
<gene>
    <name evidence="2" type="ORF">B1A_18128</name>
</gene>
<evidence type="ECO:0000259" key="1">
    <source>
        <dbReference type="Pfam" id="PF04055"/>
    </source>
</evidence>
<comment type="caution">
    <text evidence="2">The sequence shown here is derived from an EMBL/GenBank/DDBJ whole genome shotgun (WGS) entry which is preliminary data.</text>
</comment>
<name>T0YJZ3_9ZZZZ</name>
<dbReference type="EMBL" id="AUZX01013359">
    <property type="protein sequence ID" value="EQD35766.1"/>
    <property type="molecule type" value="Genomic_DNA"/>
</dbReference>
<dbReference type="InterPro" id="IPR058240">
    <property type="entry name" value="rSAM_sf"/>
</dbReference>
<accession>T0YJZ3</accession>
<dbReference type="GO" id="GO:0003824">
    <property type="term" value="F:catalytic activity"/>
    <property type="evidence" value="ECO:0007669"/>
    <property type="project" value="InterPro"/>
</dbReference>
<dbReference type="InterPro" id="IPR007197">
    <property type="entry name" value="rSAM"/>
</dbReference>
<organism evidence="2">
    <name type="scientific">mine drainage metagenome</name>
    <dbReference type="NCBI Taxonomy" id="410659"/>
    <lineage>
        <taxon>unclassified sequences</taxon>
        <taxon>metagenomes</taxon>
        <taxon>ecological metagenomes</taxon>
    </lineage>
</organism>
<evidence type="ECO:0000313" key="2">
    <source>
        <dbReference type="EMBL" id="EQD35766.1"/>
    </source>
</evidence>
<reference evidence="2" key="1">
    <citation type="submission" date="2013-08" db="EMBL/GenBank/DDBJ databases">
        <authorList>
            <person name="Mendez C."/>
            <person name="Richter M."/>
            <person name="Ferrer M."/>
            <person name="Sanchez J."/>
        </authorList>
    </citation>
    <scope>NUCLEOTIDE SEQUENCE</scope>
</reference>
<dbReference type="AlphaFoldDB" id="T0YJZ3"/>
<reference evidence="2" key="2">
    <citation type="journal article" date="2014" name="ISME J.">
        <title>Microbial stratification in low pH oxic and suboxic macroscopic growths along an acid mine drainage.</title>
        <authorList>
            <person name="Mendez-Garcia C."/>
            <person name="Mesa V."/>
            <person name="Sprenger R.R."/>
            <person name="Richter M."/>
            <person name="Diez M.S."/>
            <person name="Solano J."/>
            <person name="Bargiela R."/>
            <person name="Golyshina O.V."/>
            <person name="Manteca A."/>
            <person name="Ramos J.L."/>
            <person name="Gallego J.R."/>
            <person name="Llorente I."/>
            <person name="Martins Dos Santos V.A."/>
            <person name="Jensen O.N."/>
            <person name="Pelaez A.I."/>
            <person name="Sanchez J."/>
            <person name="Ferrer M."/>
        </authorList>
    </citation>
    <scope>NUCLEOTIDE SEQUENCE</scope>
</reference>
<feature type="non-terminal residue" evidence="2">
    <location>
        <position position="1"/>
    </location>
</feature>
<dbReference type="Pfam" id="PF04055">
    <property type="entry name" value="Radical_SAM"/>
    <property type="match status" value="1"/>
</dbReference>
<dbReference type="GO" id="GO:0051536">
    <property type="term" value="F:iron-sulfur cluster binding"/>
    <property type="evidence" value="ECO:0007669"/>
    <property type="project" value="InterPro"/>
</dbReference>
<sequence length="75" mass="7980">WPIHTLSVETNPNHLRPDVLDALQSAGLDRLSVGVQSFDDALLRAMKRHEPYGGGAQIAARLAASGAASRRSTST</sequence>
<protein>
    <submittedName>
        <fullName evidence="2">Radical SAM domain protein</fullName>
    </submittedName>
</protein>
<dbReference type="SUPFAM" id="SSF102114">
    <property type="entry name" value="Radical SAM enzymes"/>
    <property type="match status" value="1"/>
</dbReference>
<feature type="domain" description="Radical SAM core" evidence="1">
    <location>
        <begin position="3"/>
        <end position="50"/>
    </location>
</feature>